<evidence type="ECO:0000313" key="7">
    <source>
        <dbReference type="EMBL" id="APG26442.1"/>
    </source>
</evidence>
<feature type="transmembrane region" description="Helical" evidence="6">
    <location>
        <begin position="176"/>
        <end position="200"/>
    </location>
</feature>
<dbReference type="STRING" id="1842532.A7E78_00310"/>
<proteinExistence type="predicted"/>
<keyword evidence="3 6" id="KW-0812">Transmembrane</keyword>
<name>A0A1L3GKJ1_9BACT</name>
<dbReference type="PANTHER" id="PTHR30250:SF26">
    <property type="entry name" value="PSMA PROTEIN"/>
    <property type="match status" value="1"/>
</dbReference>
<evidence type="ECO:0000256" key="4">
    <source>
        <dbReference type="ARBA" id="ARBA00022989"/>
    </source>
</evidence>
<reference evidence="7 8" key="1">
    <citation type="journal article" date="2017" name="Genome Announc.">
        <title>Complete Genome Sequences of Two Acetylene-Fermenting Pelobacter acetylenicus Strains.</title>
        <authorList>
            <person name="Sutton J.M."/>
            <person name="Baesman S.M."/>
            <person name="Fierst J.L."/>
            <person name="Poret-Peterson A.T."/>
            <person name="Oremland R.S."/>
            <person name="Dunlap D.S."/>
            <person name="Akob D.M."/>
        </authorList>
    </citation>
    <scope>NUCLEOTIDE SEQUENCE [LARGE SCALE GENOMIC DNA]</scope>
    <source>
        <strain evidence="7 8">SFB93</strain>
    </source>
</reference>
<dbReference type="PANTHER" id="PTHR30250">
    <property type="entry name" value="PST FAMILY PREDICTED COLANIC ACID TRANSPORTER"/>
    <property type="match status" value="1"/>
</dbReference>
<dbReference type="RefSeq" id="WP_072282402.1">
    <property type="nucleotide sequence ID" value="NZ_CP015519.1"/>
</dbReference>
<dbReference type="OrthoDB" id="580892at2"/>
<feature type="transmembrane region" description="Helical" evidence="6">
    <location>
        <begin position="339"/>
        <end position="357"/>
    </location>
</feature>
<keyword evidence="4 6" id="KW-1133">Transmembrane helix</keyword>
<evidence type="ECO:0000256" key="6">
    <source>
        <dbReference type="SAM" id="Phobius"/>
    </source>
</evidence>
<gene>
    <name evidence="7" type="ORF">A7E78_00310</name>
</gene>
<dbReference type="GO" id="GO:0005886">
    <property type="term" value="C:plasma membrane"/>
    <property type="evidence" value="ECO:0007669"/>
    <property type="project" value="UniProtKB-SubCell"/>
</dbReference>
<evidence type="ECO:0000313" key="8">
    <source>
        <dbReference type="Proteomes" id="UP000182517"/>
    </source>
</evidence>
<sequence length="499" mass="56669">MLKNILSNWSNLFLSILAVFVLYPFCVRVLGEEQYGVWLLISSITGYFALLQLGVPLANVRFISKYYARGEIDKLNEVFSSNFAFFSLLGLVVLLSGIGLAWSIDNFFQIPAKFRPLAQLATIIASANIALSFVFEAFEGVLHALQKFVFLNFVKNILLFVRVFLTFLILNSRDGLFVLASILVVVTVCQAMFLYFYIRLRHPYVRIKKRYIKLATFKKVAGYSIFVLIFQVASRVSFNTDAMVIGSIVSVSSIVFFTVGNNFIIYSMQFITGISKALMPRVSELDSLKDNQGLKDVYLKYSRLTSFLVLPLCLGFIFFGGDFIALWMGEKYRVVSGNILSILAISYLFFLVQRGVAYPLLMGTSNLRFPTIFMAVTAILNLLLSIWWGKYYGLYGVAWGTTLPNLLNTAGIVWFTCRTFKLAIRTYLVSGLFIPLSAGVFFIIPAFVLHKYIILDTYLKFGFAIISSSLIYSFFVLPIYIDKKNRDFLLKKIRFSYAK</sequence>
<feature type="transmembrane region" description="Helical" evidence="6">
    <location>
        <begin position="461"/>
        <end position="481"/>
    </location>
</feature>
<dbReference type="EMBL" id="CP015519">
    <property type="protein sequence ID" value="APG26442.1"/>
    <property type="molecule type" value="Genomic_DNA"/>
</dbReference>
<keyword evidence="8" id="KW-1185">Reference proteome</keyword>
<dbReference type="Pfam" id="PF13440">
    <property type="entry name" value="Polysacc_synt_3"/>
    <property type="match status" value="1"/>
</dbReference>
<feature type="transmembrane region" description="Helical" evidence="6">
    <location>
        <begin position="220"/>
        <end position="238"/>
    </location>
</feature>
<dbReference type="AlphaFoldDB" id="A0A1L3GKJ1"/>
<feature type="transmembrane region" description="Helical" evidence="6">
    <location>
        <begin position="12"/>
        <end position="31"/>
    </location>
</feature>
<evidence type="ECO:0000256" key="2">
    <source>
        <dbReference type="ARBA" id="ARBA00022475"/>
    </source>
</evidence>
<accession>A0A1L3GKJ1</accession>
<dbReference type="KEGG" id="pef:A7E78_00310"/>
<evidence type="ECO:0000256" key="3">
    <source>
        <dbReference type="ARBA" id="ARBA00022692"/>
    </source>
</evidence>
<feature type="transmembrane region" description="Helical" evidence="6">
    <location>
        <begin position="394"/>
        <end position="415"/>
    </location>
</feature>
<feature type="transmembrane region" description="Helical" evidence="6">
    <location>
        <begin position="83"/>
        <end position="104"/>
    </location>
</feature>
<keyword evidence="5 6" id="KW-0472">Membrane</keyword>
<organism evidence="7 8">
    <name type="scientific">Syntrophotalea acetylenivorans</name>
    <dbReference type="NCBI Taxonomy" id="1842532"/>
    <lineage>
        <taxon>Bacteria</taxon>
        <taxon>Pseudomonadati</taxon>
        <taxon>Thermodesulfobacteriota</taxon>
        <taxon>Desulfuromonadia</taxon>
        <taxon>Desulfuromonadales</taxon>
        <taxon>Syntrophotaleaceae</taxon>
        <taxon>Syntrophotalea</taxon>
    </lineage>
</organism>
<keyword evidence="2" id="KW-1003">Cell membrane</keyword>
<feature type="transmembrane region" description="Helical" evidence="6">
    <location>
        <begin position="304"/>
        <end position="327"/>
    </location>
</feature>
<feature type="transmembrane region" description="Helical" evidence="6">
    <location>
        <begin position="150"/>
        <end position="170"/>
    </location>
</feature>
<dbReference type="InterPro" id="IPR050833">
    <property type="entry name" value="Poly_Biosynth_Transport"/>
</dbReference>
<feature type="transmembrane region" description="Helical" evidence="6">
    <location>
        <begin position="37"/>
        <end position="62"/>
    </location>
</feature>
<protein>
    <submittedName>
        <fullName evidence="7">Uncharacterized protein</fullName>
    </submittedName>
</protein>
<comment type="subcellular location">
    <subcellularLocation>
        <location evidence="1">Cell membrane</location>
        <topology evidence="1">Multi-pass membrane protein</topology>
    </subcellularLocation>
</comment>
<feature type="transmembrane region" description="Helical" evidence="6">
    <location>
        <begin position="369"/>
        <end position="388"/>
    </location>
</feature>
<evidence type="ECO:0000256" key="5">
    <source>
        <dbReference type="ARBA" id="ARBA00023136"/>
    </source>
</evidence>
<feature type="transmembrane region" description="Helical" evidence="6">
    <location>
        <begin position="427"/>
        <end position="449"/>
    </location>
</feature>
<dbReference type="Proteomes" id="UP000182517">
    <property type="component" value="Chromosome"/>
</dbReference>
<feature type="transmembrane region" description="Helical" evidence="6">
    <location>
        <begin position="244"/>
        <end position="266"/>
    </location>
</feature>
<feature type="transmembrane region" description="Helical" evidence="6">
    <location>
        <begin position="116"/>
        <end position="138"/>
    </location>
</feature>
<evidence type="ECO:0000256" key="1">
    <source>
        <dbReference type="ARBA" id="ARBA00004651"/>
    </source>
</evidence>